<evidence type="ECO:0000313" key="21">
    <source>
        <dbReference type="RefSeq" id="XP_042623460.1"/>
    </source>
</evidence>
<dbReference type="FunFam" id="3.90.70.40:FF:000002">
    <property type="entry name" value="josephin-1 isoform X2"/>
    <property type="match status" value="1"/>
</dbReference>
<evidence type="ECO:0000256" key="3">
    <source>
        <dbReference type="ARBA" id="ARBA00004496"/>
    </source>
</evidence>
<dbReference type="InterPro" id="IPR006155">
    <property type="entry name" value="Josephin"/>
</dbReference>
<evidence type="ECO:0000256" key="13">
    <source>
        <dbReference type="ARBA" id="ARBA00037708"/>
    </source>
</evidence>
<keyword evidence="6" id="KW-0963">Cytoplasm</keyword>
<protein>
    <recommendedName>
        <fullName evidence="15">Josephin-1</fullName>
        <ecNumber evidence="4">3.4.19.12</ecNumber>
    </recommendedName>
    <alternativeName>
        <fullName evidence="16">Josephin domain-containing protein 1</fullName>
    </alternativeName>
</protein>
<dbReference type="InterPro" id="IPR040053">
    <property type="entry name" value="JOSD1/2"/>
</dbReference>
<keyword evidence="9" id="KW-0833">Ubl conjugation pathway</keyword>
<evidence type="ECO:0000256" key="5">
    <source>
        <dbReference type="ARBA" id="ARBA00022475"/>
    </source>
</evidence>
<comment type="subcellular location">
    <subcellularLocation>
        <location evidence="2">Cell membrane</location>
    </subcellularLocation>
    <subcellularLocation>
        <location evidence="3">Cytoplasm</location>
    </subcellularLocation>
</comment>
<name>A0A9Q9YNG8_CYPCA</name>
<evidence type="ECO:0000256" key="10">
    <source>
        <dbReference type="ARBA" id="ARBA00022801"/>
    </source>
</evidence>
<feature type="domain" description="Josephin" evidence="19">
    <location>
        <begin position="56"/>
        <end position="237"/>
    </location>
</feature>
<evidence type="ECO:0000256" key="2">
    <source>
        <dbReference type="ARBA" id="ARBA00004236"/>
    </source>
</evidence>
<sequence>MGSTPCSGKGRGVGGFQELGCMPWKVSKQKGEVVGGRGSELEDRPDAGTPPTSSQPPAIYHEKQHRELCALHALNNVFQDGAAFSRDALQDIYQRLSPSTLVTPHKKNMLGNGNYDVNVIMAALQTRGFEAVWWDKRRDVGSIALPNVTGFILNVPSNLRWGPLRLPLKRQHWIGVREVGGVYYNLDSKLRSPHAIGTADELSYRSDCFTGSSCVTSFEGRTVNSYWLCQRRWKSTRHGGLITDECVGSLFCLFCFKGFSNSCSGGKCEVQSGTHLKSKWSCTQLVMKAHSSNFVCTHTHRWTLAMETKAAKDTHRDITRLKTKHYAENFVWYLGF</sequence>
<keyword evidence="10 17" id="KW-0378">Hydrolase</keyword>
<proteinExistence type="predicted"/>
<evidence type="ECO:0000256" key="9">
    <source>
        <dbReference type="ARBA" id="ARBA00022786"/>
    </source>
</evidence>
<comment type="catalytic activity">
    <reaction evidence="1">
        <text>Thiol-dependent hydrolysis of ester, thioester, amide, peptide and isopeptide bonds formed by the C-terminal Gly of ubiquitin (a 76-residue protein attached to proteins as an intracellular targeting signal).</text>
        <dbReference type="EC" id="3.4.19.12"/>
    </reaction>
</comment>
<evidence type="ECO:0000256" key="7">
    <source>
        <dbReference type="ARBA" id="ARBA00022553"/>
    </source>
</evidence>
<keyword evidence="11" id="KW-0832">Ubl conjugation</keyword>
<dbReference type="Proteomes" id="UP001155660">
    <property type="component" value="Chromosome A12"/>
</dbReference>
<dbReference type="GO" id="GO:0016579">
    <property type="term" value="P:protein deubiquitination"/>
    <property type="evidence" value="ECO:0007669"/>
    <property type="project" value="InterPro"/>
</dbReference>
<dbReference type="EC" id="3.4.19.12" evidence="4"/>
<dbReference type="RefSeq" id="XP_042623460.1">
    <property type="nucleotide sequence ID" value="XM_042767526.1"/>
</dbReference>
<evidence type="ECO:0000256" key="16">
    <source>
        <dbReference type="ARBA" id="ARBA00042189"/>
    </source>
</evidence>
<comment type="subunit">
    <text evidence="14">Interacts with beta-actin/ACTB.</text>
</comment>
<evidence type="ECO:0000256" key="6">
    <source>
        <dbReference type="ARBA" id="ARBA00022490"/>
    </source>
</evidence>
<evidence type="ECO:0000259" key="19">
    <source>
        <dbReference type="PROSITE" id="PS50957"/>
    </source>
</evidence>
<evidence type="ECO:0000256" key="14">
    <source>
        <dbReference type="ARBA" id="ARBA00038710"/>
    </source>
</evidence>
<keyword evidence="7" id="KW-0597">Phosphoprotein</keyword>
<feature type="active site" evidence="17">
    <location>
        <position position="172"/>
    </location>
</feature>
<comment type="function">
    <text evidence="13">Deubiquitinates monoubiquitinated probes (in vitro). When ubiquitinated, cleaves 'Lys-63'-linked and 'Lys-48'-linked poly-ubiquitin chains (in vitro), hence may act as a deubiquitinating enzyme. May increase macropinocytosis and suppress clathrin- and caveolae-mediated endocytosis. May enhance membrane dynamics and cell motility independently of its catalytic activity.</text>
</comment>
<dbReference type="GeneID" id="109100095"/>
<dbReference type="RefSeq" id="XP_042623459.1">
    <property type="nucleotide sequence ID" value="XM_042767525.1"/>
</dbReference>
<evidence type="ECO:0000256" key="18">
    <source>
        <dbReference type="SAM" id="MobiDB-lite"/>
    </source>
</evidence>
<dbReference type="PANTHER" id="PTHR13291:SF1">
    <property type="entry name" value="JOSEPHIN-1"/>
    <property type="match status" value="1"/>
</dbReference>
<keyword evidence="12" id="KW-0472">Membrane</keyword>
<evidence type="ECO:0000256" key="8">
    <source>
        <dbReference type="ARBA" id="ARBA00022670"/>
    </source>
</evidence>
<feature type="active site" evidence="17">
    <location>
        <position position="187"/>
    </location>
</feature>
<dbReference type="GO" id="GO:0005737">
    <property type="term" value="C:cytoplasm"/>
    <property type="evidence" value="ECO:0007669"/>
    <property type="project" value="UniProtKB-SubCell"/>
</dbReference>
<dbReference type="GO" id="GO:0004843">
    <property type="term" value="F:cysteine-type deubiquitinase activity"/>
    <property type="evidence" value="ECO:0007669"/>
    <property type="project" value="UniProtKB-EC"/>
</dbReference>
<gene>
    <name evidence="20 21" type="primary">LOC109100095</name>
</gene>
<dbReference type="AlphaFoldDB" id="A0A9Q9YNG8"/>
<dbReference type="KEGG" id="ccar:109100095"/>
<evidence type="ECO:0000313" key="20">
    <source>
        <dbReference type="RefSeq" id="XP_042623459.1"/>
    </source>
</evidence>
<evidence type="ECO:0000256" key="11">
    <source>
        <dbReference type="ARBA" id="ARBA00022843"/>
    </source>
</evidence>
<dbReference type="OrthoDB" id="422700at2759"/>
<dbReference type="SMART" id="SM01246">
    <property type="entry name" value="Josephin"/>
    <property type="match status" value="1"/>
</dbReference>
<dbReference type="Pfam" id="PF02099">
    <property type="entry name" value="Josephin"/>
    <property type="match status" value="1"/>
</dbReference>
<organism evidence="20">
    <name type="scientific">Cyprinus carpio</name>
    <name type="common">Common carp</name>
    <dbReference type="NCBI Taxonomy" id="7962"/>
    <lineage>
        <taxon>Eukaryota</taxon>
        <taxon>Metazoa</taxon>
        <taxon>Chordata</taxon>
        <taxon>Craniata</taxon>
        <taxon>Vertebrata</taxon>
        <taxon>Euteleostomi</taxon>
        <taxon>Actinopterygii</taxon>
        <taxon>Neopterygii</taxon>
        <taxon>Teleostei</taxon>
        <taxon>Ostariophysi</taxon>
        <taxon>Cypriniformes</taxon>
        <taxon>Cyprinidae</taxon>
        <taxon>Cyprininae</taxon>
        <taxon>Cyprinus</taxon>
    </lineage>
</organism>
<keyword evidence="8" id="KW-0645">Protease</keyword>
<evidence type="ECO:0000256" key="17">
    <source>
        <dbReference type="PROSITE-ProRule" id="PRU00331"/>
    </source>
</evidence>
<reference evidence="20 21" key="1">
    <citation type="submission" date="2025-04" db="UniProtKB">
        <authorList>
            <consortium name="RefSeq"/>
        </authorList>
    </citation>
    <scope>IDENTIFICATION</scope>
    <source>
        <tissue evidence="20 21">Muscle</tissue>
    </source>
</reference>
<evidence type="ECO:0000256" key="12">
    <source>
        <dbReference type="ARBA" id="ARBA00023136"/>
    </source>
</evidence>
<evidence type="ECO:0000256" key="15">
    <source>
        <dbReference type="ARBA" id="ARBA00040589"/>
    </source>
</evidence>
<evidence type="ECO:0000256" key="4">
    <source>
        <dbReference type="ARBA" id="ARBA00012759"/>
    </source>
</evidence>
<keyword evidence="5" id="KW-1003">Cell membrane</keyword>
<accession>A0A9Q9YNG8</accession>
<feature type="region of interest" description="Disordered" evidence="18">
    <location>
        <begin position="32"/>
        <end position="58"/>
    </location>
</feature>
<dbReference type="GO" id="GO:0005886">
    <property type="term" value="C:plasma membrane"/>
    <property type="evidence" value="ECO:0007669"/>
    <property type="project" value="UniProtKB-SubCell"/>
</dbReference>
<dbReference type="PANTHER" id="PTHR13291">
    <property type="entry name" value="JOSEPHIN 1, 2"/>
    <property type="match status" value="1"/>
</dbReference>
<evidence type="ECO:0000256" key="1">
    <source>
        <dbReference type="ARBA" id="ARBA00000707"/>
    </source>
</evidence>
<dbReference type="GO" id="GO:0006508">
    <property type="term" value="P:proteolysis"/>
    <property type="evidence" value="ECO:0007669"/>
    <property type="project" value="UniProtKB-KW"/>
</dbReference>
<dbReference type="PROSITE" id="PS50957">
    <property type="entry name" value="JOSEPHIN"/>
    <property type="match status" value="1"/>
</dbReference>
<feature type="active site" evidence="17">
    <location>
        <position position="69"/>
    </location>
</feature>